<dbReference type="InterPro" id="IPR053322">
    <property type="entry name" value="PLA2-like"/>
</dbReference>
<proteinExistence type="predicted"/>
<dbReference type="Proteomes" id="UP000095287">
    <property type="component" value="Unplaced"/>
</dbReference>
<dbReference type="Gene3D" id="1.20.90.10">
    <property type="entry name" value="Phospholipase A2 domain"/>
    <property type="match status" value="1"/>
</dbReference>
<dbReference type="AlphaFoldDB" id="A0A1I7ZYS7"/>
<dbReference type="GO" id="GO:0006644">
    <property type="term" value="P:phospholipid metabolic process"/>
    <property type="evidence" value="ECO:0007669"/>
    <property type="project" value="InterPro"/>
</dbReference>
<dbReference type="InterPro" id="IPR036444">
    <property type="entry name" value="PLipase_A2_dom_sf"/>
</dbReference>
<keyword evidence="1" id="KW-1185">Reference proteome</keyword>
<accession>A0A1I7ZYS7</accession>
<protein>
    <submittedName>
        <fullName evidence="2">Phospholipase A2</fullName>
    </submittedName>
</protein>
<evidence type="ECO:0000313" key="2">
    <source>
        <dbReference type="WBParaSite" id="L893_g30981.t1"/>
    </source>
</evidence>
<sequence length="73" mass="8341">MDCKSRLGQFDACCTWHDRCYDWQLGRNQCDDGFCYCLAQAARGSWACEKVDAPAFCRAVKMFGARAYRRAGK</sequence>
<reference evidence="2" key="1">
    <citation type="submission" date="2016-11" db="UniProtKB">
        <authorList>
            <consortium name="WormBaseParasite"/>
        </authorList>
    </citation>
    <scope>IDENTIFICATION</scope>
</reference>
<evidence type="ECO:0000313" key="1">
    <source>
        <dbReference type="Proteomes" id="UP000095287"/>
    </source>
</evidence>
<dbReference type="SUPFAM" id="SSF48619">
    <property type="entry name" value="Phospholipase A2, PLA2"/>
    <property type="match status" value="1"/>
</dbReference>
<dbReference type="WBParaSite" id="L893_g30981.t1">
    <property type="protein sequence ID" value="L893_g30981.t1"/>
    <property type="gene ID" value="L893_g30981"/>
</dbReference>
<name>A0A1I7ZYS7_9BILA</name>
<dbReference type="GO" id="GO:0004623">
    <property type="term" value="F:phospholipase A2 activity"/>
    <property type="evidence" value="ECO:0007669"/>
    <property type="project" value="InterPro"/>
</dbReference>
<dbReference type="GO" id="GO:0050482">
    <property type="term" value="P:arachidonate secretion"/>
    <property type="evidence" value="ECO:0007669"/>
    <property type="project" value="InterPro"/>
</dbReference>
<organism evidence="1 2">
    <name type="scientific">Steinernema glaseri</name>
    <dbReference type="NCBI Taxonomy" id="37863"/>
    <lineage>
        <taxon>Eukaryota</taxon>
        <taxon>Metazoa</taxon>
        <taxon>Ecdysozoa</taxon>
        <taxon>Nematoda</taxon>
        <taxon>Chromadorea</taxon>
        <taxon>Rhabditida</taxon>
        <taxon>Tylenchina</taxon>
        <taxon>Panagrolaimomorpha</taxon>
        <taxon>Strongyloidoidea</taxon>
        <taxon>Steinernematidae</taxon>
        <taxon>Steinernema</taxon>
    </lineage>
</organism>
<dbReference type="PANTHER" id="PTHR34228">
    <property type="entry name" value="PROTEIN CBG09474-RELATED"/>
    <property type="match status" value="1"/>
</dbReference>